<evidence type="ECO:0000256" key="5">
    <source>
        <dbReference type="ARBA" id="ARBA00022552"/>
    </source>
</evidence>
<evidence type="ECO:0000256" key="7">
    <source>
        <dbReference type="ARBA" id="ARBA00023242"/>
    </source>
</evidence>
<evidence type="ECO:0000256" key="2">
    <source>
        <dbReference type="ARBA" id="ARBA00009418"/>
    </source>
</evidence>
<comment type="subunit">
    <text evidence="3 10">Associates with 90S and pre-40S pre-ribosomal particles.</text>
</comment>
<evidence type="ECO:0000256" key="9">
    <source>
        <dbReference type="ARBA" id="ARBA00025053"/>
    </source>
</evidence>
<feature type="compositionally biased region" description="Basic and acidic residues" evidence="12">
    <location>
        <begin position="161"/>
        <end position="185"/>
    </location>
</feature>
<dbReference type="GO" id="GO:0005730">
    <property type="term" value="C:nucleolus"/>
    <property type="evidence" value="ECO:0007669"/>
    <property type="project" value="UniProtKB-SubCell"/>
</dbReference>
<dbReference type="PANTHER" id="PTHR21738">
    <property type="entry name" value="RIBOSOMAL RNA PROCESSING PROTEIN 36 HOMOLOG"/>
    <property type="match status" value="1"/>
</dbReference>
<reference evidence="14" key="1">
    <citation type="journal article" date="2016" name="Genome Announc.">
        <title>Genome sequence of Ustilaginoidea virens IPU010, a rice pathogenic fungus causing false smut.</title>
        <authorList>
            <person name="Kumagai T."/>
            <person name="Ishii T."/>
            <person name="Terai G."/>
            <person name="Umemura M."/>
            <person name="Machida M."/>
            <person name="Asai K."/>
        </authorList>
    </citation>
    <scope>NUCLEOTIDE SEQUENCE [LARGE SCALE GENOMIC DNA]</scope>
    <source>
        <strain evidence="14">IPU010</strain>
    </source>
</reference>
<name>A0A1B5L1Z2_USTVR</name>
<proteinExistence type="inferred from homology"/>
<evidence type="ECO:0000256" key="11">
    <source>
        <dbReference type="SAM" id="Coils"/>
    </source>
</evidence>
<dbReference type="InterPro" id="IPR009292">
    <property type="entry name" value="RRP36"/>
</dbReference>
<accession>A0A1B5L1Z2</accession>
<evidence type="ECO:0000256" key="3">
    <source>
        <dbReference type="ARBA" id="ARBA00011167"/>
    </source>
</evidence>
<dbReference type="GO" id="GO:0000462">
    <property type="term" value="P:maturation of SSU-rRNA from tricistronic rRNA transcript (SSU-rRNA, 5.8S rRNA, LSU-rRNA)"/>
    <property type="evidence" value="ECO:0007669"/>
    <property type="project" value="TreeGrafter"/>
</dbReference>
<feature type="compositionally biased region" description="Basic and acidic residues" evidence="12">
    <location>
        <begin position="42"/>
        <end position="51"/>
    </location>
</feature>
<dbReference type="PANTHER" id="PTHR21738:SF0">
    <property type="entry name" value="RIBOSOMAL RNA PROCESSING PROTEIN 36 HOMOLOG"/>
    <property type="match status" value="1"/>
</dbReference>
<comment type="similarity">
    <text evidence="2 10">Belongs to the RRP36 family.</text>
</comment>
<feature type="coiled-coil region" evidence="11">
    <location>
        <begin position="235"/>
        <end position="262"/>
    </location>
</feature>
<sequence length="317" mass="36431">MSSKRKLSSLGLQRRVRPRRQDSPAPEPPVDPEASSEAESAPDERVGRGGGDEDDSELDDHRRHRSLVANRIQQSDSDQSDSDAPPKVNLSAVSFGALARAQESLPTSRRPKPAAQPPETLAPRTDEARRQHRAPASATPRPKRSSKHAPQEQTSKRPVSRLREIIPDTRRKPRDPRFDPLAGKLDETRTRKAYAFLDDYRDSEMADLRAQIKRAKNQPLVQEELKRQLMSMESRKKARARKDEEERLLAEHRRKEKELVAQGKTPFYLKKSEQKRQLLVGRYEKMSKRQVDRAMERKRKKVVGKERKELDGLVARR</sequence>
<feature type="region of interest" description="Disordered" evidence="12">
    <location>
        <begin position="287"/>
        <end position="317"/>
    </location>
</feature>
<dbReference type="AlphaFoldDB" id="A0A1B5L1Z2"/>
<evidence type="ECO:0000313" key="14">
    <source>
        <dbReference type="Proteomes" id="UP000054053"/>
    </source>
</evidence>
<evidence type="ECO:0000256" key="8">
    <source>
        <dbReference type="ARBA" id="ARBA00023274"/>
    </source>
</evidence>
<comment type="function">
    <text evidence="9 10">Component of the 90S pre-ribosome involved in the maturation of rRNAs. Required for early cleavages of the pre-RNAs in the 40S ribosomal subunit maturation pathway.</text>
</comment>
<organism evidence="13 14">
    <name type="scientific">Ustilaginoidea virens</name>
    <name type="common">Rice false smut fungus</name>
    <name type="synonym">Villosiclava virens</name>
    <dbReference type="NCBI Taxonomy" id="1159556"/>
    <lineage>
        <taxon>Eukaryota</taxon>
        <taxon>Fungi</taxon>
        <taxon>Dikarya</taxon>
        <taxon>Ascomycota</taxon>
        <taxon>Pezizomycotina</taxon>
        <taxon>Sordariomycetes</taxon>
        <taxon>Hypocreomycetidae</taxon>
        <taxon>Hypocreales</taxon>
        <taxon>Clavicipitaceae</taxon>
        <taxon>Ustilaginoidea</taxon>
    </lineage>
</organism>
<keyword evidence="5 10" id="KW-0698">rRNA processing</keyword>
<evidence type="ECO:0000256" key="10">
    <source>
        <dbReference type="RuleBase" id="RU368027"/>
    </source>
</evidence>
<evidence type="ECO:0000256" key="12">
    <source>
        <dbReference type="SAM" id="MobiDB-lite"/>
    </source>
</evidence>
<evidence type="ECO:0000256" key="6">
    <source>
        <dbReference type="ARBA" id="ARBA00023054"/>
    </source>
</evidence>
<keyword evidence="4 10" id="KW-0690">Ribosome biogenesis</keyword>
<evidence type="ECO:0000256" key="1">
    <source>
        <dbReference type="ARBA" id="ARBA00004604"/>
    </source>
</evidence>
<dbReference type="GO" id="GO:0030686">
    <property type="term" value="C:90S preribosome"/>
    <property type="evidence" value="ECO:0007669"/>
    <property type="project" value="TreeGrafter"/>
</dbReference>
<dbReference type="Pfam" id="PF06102">
    <property type="entry name" value="RRP36"/>
    <property type="match status" value="1"/>
</dbReference>
<comment type="subcellular location">
    <subcellularLocation>
        <location evidence="1 10">Nucleus</location>
        <location evidence="1 10">Nucleolus</location>
    </subcellularLocation>
</comment>
<keyword evidence="7 10" id="KW-0539">Nucleus</keyword>
<protein>
    <recommendedName>
        <fullName evidence="10">rRNA biogenesis protein RRP36</fullName>
    </recommendedName>
</protein>
<dbReference type="Proteomes" id="UP000054053">
    <property type="component" value="Unassembled WGS sequence"/>
</dbReference>
<keyword evidence="6 11" id="KW-0175">Coiled coil</keyword>
<evidence type="ECO:0000256" key="4">
    <source>
        <dbReference type="ARBA" id="ARBA00022517"/>
    </source>
</evidence>
<feature type="region of interest" description="Disordered" evidence="12">
    <location>
        <begin position="1"/>
        <end position="185"/>
    </location>
</feature>
<dbReference type="EMBL" id="BBTG02000008">
    <property type="protein sequence ID" value="GAO17040.1"/>
    <property type="molecule type" value="Genomic_DNA"/>
</dbReference>
<gene>
    <name evidence="13" type="ORF">UVI_02021860</name>
</gene>
<comment type="caution">
    <text evidence="13">The sequence shown here is derived from an EMBL/GenBank/DDBJ whole genome shotgun (WGS) entry which is preliminary data.</text>
</comment>
<evidence type="ECO:0000313" key="13">
    <source>
        <dbReference type="EMBL" id="GAO17040.1"/>
    </source>
</evidence>
<keyword evidence="8 10" id="KW-0687">Ribonucleoprotein</keyword>